<evidence type="ECO:0000256" key="1">
    <source>
        <dbReference type="SAM" id="SignalP"/>
    </source>
</evidence>
<feature type="chain" id="PRO_5043933780" evidence="1">
    <location>
        <begin position="21"/>
        <end position="124"/>
    </location>
</feature>
<dbReference type="EMBL" id="JAPWTK010000006">
    <property type="protein sequence ID" value="KAJ8961275.1"/>
    <property type="molecule type" value="Genomic_DNA"/>
</dbReference>
<name>A0AAV8ZAZ8_9CUCU</name>
<accession>A0AAV8ZAZ8</accession>
<protein>
    <submittedName>
        <fullName evidence="2">Uncharacterized protein</fullName>
    </submittedName>
</protein>
<sequence>MLAIKIALVLFVIVAVGCHADPIEVANLSPVVTNHTFSIESSNAPDAQYEWDAIETLSEAYVLHDGNLTAVVSAFAELYKIKHSGNWNVNAGCQAAYSPQAKKTQIVIKVADDNGEMSIDLYNI</sequence>
<evidence type="ECO:0000313" key="3">
    <source>
        <dbReference type="Proteomes" id="UP001162162"/>
    </source>
</evidence>
<comment type="caution">
    <text evidence="2">The sequence shown here is derived from an EMBL/GenBank/DDBJ whole genome shotgun (WGS) entry which is preliminary data.</text>
</comment>
<feature type="signal peptide" evidence="1">
    <location>
        <begin position="1"/>
        <end position="20"/>
    </location>
</feature>
<dbReference type="PROSITE" id="PS51257">
    <property type="entry name" value="PROKAR_LIPOPROTEIN"/>
    <property type="match status" value="1"/>
</dbReference>
<keyword evidence="3" id="KW-1185">Reference proteome</keyword>
<gene>
    <name evidence="2" type="ORF">NQ318_008960</name>
</gene>
<dbReference type="AlphaFoldDB" id="A0AAV8ZAZ8"/>
<keyword evidence="1" id="KW-0732">Signal</keyword>
<evidence type="ECO:0000313" key="2">
    <source>
        <dbReference type="EMBL" id="KAJ8961275.1"/>
    </source>
</evidence>
<proteinExistence type="predicted"/>
<organism evidence="2 3">
    <name type="scientific">Aromia moschata</name>
    <dbReference type="NCBI Taxonomy" id="1265417"/>
    <lineage>
        <taxon>Eukaryota</taxon>
        <taxon>Metazoa</taxon>
        <taxon>Ecdysozoa</taxon>
        <taxon>Arthropoda</taxon>
        <taxon>Hexapoda</taxon>
        <taxon>Insecta</taxon>
        <taxon>Pterygota</taxon>
        <taxon>Neoptera</taxon>
        <taxon>Endopterygota</taxon>
        <taxon>Coleoptera</taxon>
        <taxon>Polyphaga</taxon>
        <taxon>Cucujiformia</taxon>
        <taxon>Chrysomeloidea</taxon>
        <taxon>Cerambycidae</taxon>
        <taxon>Cerambycinae</taxon>
        <taxon>Callichromatini</taxon>
        <taxon>Aromia</taxon>
    </lineage>
</organism>
<dbReference type="Proteomes" id="UP001162162">
    <property type="component" value="Unassembled WGS sequence"/>
</dbReference>
<reference evidence="2" key="1">
    <citation type="journal article" date="2023" name="Insect Mol. Biol.">
        <title>Genome sequencing provides insights into the evolution of gene families encoding plant cell wall-degrading enzymes in longhorned beetles.</title>
        <authorList>
            <person name="Shin N.R."/>
            <person name="Okamura Y."/>
            <person name="Kirsch R."/>
            <person name="Pauchet Y."/>
        </authorList>
    </citation>
    <scope>NUCLEOTIDE SEQUENCE</scope>
    <source>
        <strain evidence="2">AMC_N1</strain>
    </source>
</reference>